<evidence type="ECO:0000313" key="3">
    <source>
        <dbReference type="Proteomes" id="UP000002417"/>
    </source>
</evidence>
<keyword evidence="1" id="KW-0812">Transmembrane</keyword>
<evidence type="ECO:0000256" key="1">
    <source>
        <dbReference type="SAM" id="Phobius"/>
    </source>
</evidence>
<reference evidence="2 3" key="1">
    <citation type="submission" date="2007-07" db="EMBL/GenBank/DDBJ databases">
        <title>Complete sequence of chromosome of Xanthobacter autotrophicus Py2.</title>
        <authorList>
            <consortium name="US DOE Joint Genome Institute"/>
            <person name="Copeland A."/>
            <person name="Lucas S."/>
            <person name="Lapidus A."/>
            <person name="Barry K."/>
            <person name="Glavina del Rio T."/>
            <person name="Hammon N."/>
            <person name="Israni S."/>
            <person name="Dalin E."/>
            <person name="Tice H."/>
            <person name="Pitluck S."/>
            <person name="Sims D."/>
            <person name="Brettin T."/>
            <person name="Bruce D."/>
            <person name="Detter J.C."/>
            <person name="Han C."/>
            <person name="Tapia R."/>
            <person name="Brainard J."/>
            <person name="Schmutz J."/>
            <person name="Larimer F."/>
            <person name="Land M."/>
            <person name="Hauser L."/>
            <person name="Kyrpides N."/>
            <person name="Kim E."/>
            <person name="Ensigns S.A."/>
            <person name="Richardson P."/>
        </authorList>
    </citation>
    <scope>NUCLEOTIDE SEQUENCE [LARGE SCALE GENOMIC DNA]</scope>
    <source>
        <strain evidence="3">ATCC BAA-1158 / Py2</strain>
    </source>
</reference>
<dbReference type="HOGENOM" id="CLU_111607_0_0_5"/>
<keyword evidence="3" id="KW-1185">Reference proteome</keyword>
<keyword evidence="1" id="KW-0472">Membrane</keyword>
<organism evidence="2 3">
    <name type="scientific">Xanthobacter autotrophicus (strain ATCC BAA-1158 / Py2)</name>
    <dbReference type="NCBI Taxonomy" id="78245"/>
    <lineage>
        <taxon>Bacteria</taxon>
        <taxon>Pseudomonadati</taxon>
        <taxon>Pseudomonadota</taxon>
        <taxon>Alphaproteobacteria</taxon>
        <taxon>Hyphomicrobiales</taxon>
        <taxon>Xanthobacteraceae</taxon>
        <taxon>Xanthobacter</taxon>
    </lineage>
</organism>
<dbReference type="EMBL" id="CP000781">
    <property type="protein sequence ID" value="ABS66346.1"/>
    <property type="molecule type" value="Genomic_DNA"/>
</dbReference>
<keyword evidence="1" id="KW-1133">Transmembrane helix</keyword>
<dbReference type="STRING" id="78245.Xaut_1097"/>
<sequence length="215" mass="24652">MECCMSTWCTTLLTDLYIFLGQLLSPEKLHQHFETAITSWPFALMIIAIVFRTQIAHLISTMRRLSYKDASRELSASWEEDLQNLEIIKQKTETSKTPPSPQSTHELDRLMELSKISKRSAIIEAWLSVETAAKELATTPDEGARPLTSPLAVERELWRRELISPGEREMLARLRNLRNQASHMKDFDIEDEDAAAYIDTALSLAAQLHRLKEKQ</sequence>
<dbReference type="AlphaFoldDB" id="A7IEA3"/>
<evidence type="ECO:0000313" key="2">
    <source>
        <dbReference type="EMBL" id="ABS66346.1"/>
    </source>
</evidence>
<name>A7IEA3_XANP2</name>
<dbReference type="eggNOG" id="ENOG50318PF">
    <property type="taxonomic scope" value="Bacteria"/>
</dbReference>
<dbReference type="Proteomes" id="UP000002417">
    <property type="component" value="Chromosome"/>
</dbReference>
<proteinExistence type="predicted"/>
<evidence type="ECO:0008006" key="4">
    <source>
        <dbReference type="Google" id="ProtNLM"/>
    </source>
</evidence>
<dbReference type="KEGG" id="xau:Xaut_1097"/>
<protein>
    <recommendedName>
        <fullName evidence="4">DUF4145 domain-containing protein</fullName>
    </recommendedName>
</protein>
<gene>
    <name evidence="2" type="ordered locus">Xaut_1097</name>
</gene>
<accession>A7IEA3</accession>
<feature type="transmembrane region" description="Helical" evidence="1">
    <location>
        <begin position="40"/>
        <end position="59"/>
    </location>
</feature>